<dbReference type="Proteomes" id="UP000053097">
    <property type="component" value="Unassembled WGS sequence"/>
</dbReference>
<evidence type="ECO:0000259" key="1">
    <source>
        <dbReference type="Pfam" id="PF04925"/>
    </source>
</evidence>
<keyword evidence="3" id="KW-1185">Reference proteome</keyword>
<proteinExistence type="predicted"/>
<dbReference type="Pfam" id="PF04925">
    <property type="entry name" value="SHQ1"/>
    <property type="match status" value="1"/>
</dbReference>
<gene>
    <name evidence="2" type="ORF">X777_04347</name>
</gene>
<dbReference type="AlphaFoldDB" id="A0A026WH46"/>
<dbReference type="EMBL" id="KK107207">
    <property type="protein sequence ID" value="EZA55387.1"/>
    <property type="molecule type" value="Genomic_DNA"/>
</dbReference>
<feature type="domain" description="Shq1 C-terminal" evidence="1">
    <location>
        <begin position="1"/>
        <end position="43"/>
    </location>
</feature>
<dbReference type="OrthoDB" id="73639at2759"/>
<evidence type="ECO:0000313" key="3">
    <source>
        <dbReference type="Proteomes" id="UP000053097"/>
    </source>
</evidence>
<name>A0A026WH46_OOCBI</name>
<accession>A0A026WH46</accession>
<protein>
    <recommendedName>
        <fullName evidence="1">Shq1 C-terminal domain-containing protein</fullName>
    </recommendedName>
</protein>
<evidence type="ECO:0000313" key="2">
    <source>
        <dbReference type="EMBL" id="EZA55387.1"/>
    </source>
</evidence>
<organism evidence="2 3">
    <name type="scientific">Ooceraea biroi</name>
    <name type="common">Clonal raider ant</name>
    <name type="synonym">Cerapachys biroi</name>
    <dbReference type="NCBI Taxonomy" id="2015173"/>
    <lineage>
        <taxon>Eukaryota</taxon>
        <taxon>Metazoa</taxon>
        <taxon>Ecdysozoa</taxon>
        <taxon>Arthropoda</taxon>
        <taxon>Hexapoda</taxon>
        <taxon>Insecta</taxon>
        <taxon>Pterygota</taxon>
        <taxon>Neoptera</taxon>
        <taxon>Endopterygota</taxon>
        <taxon>Hymenoptera</taxon>
        <taxon>Apocrita</taxon>
        <taxon>Aculeata</taxon>
        <taxon>Formicoidea</taxon>
        <taxon>Formicidae</taxon>
        <taxon>Dorylinae</taxon>
        <taxon>Ooceraea</taxon>
    </lineage>
</organism>
<dbReference type="InterPro" id="IPR007009">
    <property type="entry name" value="Shq1_C"/>
</dbReference>
<feature type="non-terminal residue" evidence="2">
    <location>
        <position position="1"/>
    </location>
</feature>
<reference evidence="2 3" key="1">
    <citation type="journal article" date="2014" name="Curr. Biol.">
        <title>The genome of the clonal raider ant Cerapachys biroi.</title>
        <authorList>
            <person name="Oxley P.R."/>
            <person name="Ji L."/>
            <person name="Fetter-Pruneda I."/>
            <person name="McKenzie S.K."/>
            <person name="Li C."/>
            <person name="Hu H."/>
            <person name="Zhang G."/>
            <person name="Kronauer D.J."/>
        </authorList>
    </citation>
    <scope>NUCLEOTIDE SEQUENCE [LARGE SCALE GENOMIC DNA]</scope>
</reference>
<sequence length="52" mass="6220">YFQNFTSMDEVVTAYFLRSLCYPLFMNWRLSMKVLDDVKKVLSFFNLVAKLS</sequence>